<dbReference type="GO" id="GO:0080120">
    <property type="term" value="P:CAAX-box protein maturation"/>
    <property type="evidence" value="ECO:0007669"/>
    <property type="project" value="UniProtKB-ARBA"/>
</dbReference>
<dbReference type="GO" id="GO:0004175">
    <property type="term" value="F:endopeptidase activity"/>
    <property type="evidence" value="ECO:0007669"/>
    <property type="project" value="UniProtKB-ARBA"/>
</dbReference>
<dbReference type="GO" id="GO:0006508">
    <property type="term" value="P:proteolysis"/>
    <property type="evidence" value="ECO:0007669"/>
    <property type="project" value="UniProtKB-KW"/>
</dbReference>
<keyword evidence="1" id="KW-1133">Transmembrane helix</keyword>
<keyword evidence="3" id="KW-0378">Hydrolase</keyword>
<keyword evidence="1" id="KW-0812">Transmembrane</keyword>
<evidence type="ECO:0000256" key="1">
    <source>
        <dbReference type="SAM" id="Phobius"/>
    </source>
</evidence>
<feature type="transmembrane region" description="Helical" evidence="1">
    <location>
        <begin position="145"/>
        <end position="162"/>
    </location>
</feature>
<feature type="domain" description="CAAX prenyl protease 2/Lysostaphin resistance protein A-like" evidence="2">
    <location>
        <begin position="147"/>
        <end position="243"/>
    </location>
</feature>
<name>A0A1G8VCX7_9EURY</name>
<protein>
    <submittedName>
        <fullName evidence="3">CAAX protease self-immunity</fullName>
    </submittedName>
</protein>
<keyword evidence="3" id="KW-0645">Protease</keyword>
<feature type="transmembrane region" description="Helical" evidence="1">
    <location>
        <begin position="69"/>
        <end position="86"/>
    </location>
</feature>
<feature type="transmembrane region" description="Helical" evidence="1">
    <location>
        <begin position="34"/>
        <end position="57"/>
    </location>
</feature>
<keyword evidence="4" id="KW-1185">Reference proteome</keyword>
<feature type="transmembrane region" description="Helical" evidence="1">
    <location>
        <begin position="106"/>
        <end position="125"/>
    </location>
</feature>
<evidence type="ECO:0000313" key="4">
    <source>
        <dbReference type="Proteomes" id="UP000198856"/>
    </source>
</evidence>
<organism evidence="3 4">
    <name type="scientific">Halovenus aranensis</name>
    <dbReference type="NCBI Taxonomy" id="890420"/>
    <lineage>
        <taxon>Archaea</taxon>
        <taxon>Methanobacteriati</taxon>
        <taxon>Methanobacteriota</taxon>
        <taxon>Stenosarchaea group</taxon>
        <taxon>Halobacteria</taxon>
        <taxon>Halobacteriales</taxon>
        <taxon>Haloarculaceae</taxon>
        <taxon>Halovenus</taxon>
    </lineage>
</organism>
<dbReference type="EMBL" id="FNFC01000006">
    <property type="protein sequence ID" value="SDJ63908.1"/>
    <property type="molecule type" value="Genomic_DNA"/>
</dbReference>
<dbReference type="STRING" id="890420.SAMN05216226_106151"/>
<evidence type="ECO:0000313" key="3">
    <source>
        <dbReference type="EMBL" id="SDJ63908.1"/>
    </source>
</evidence>
<accession>A0A1G8VCX7</accession>
<proteinExistence type="predicted"/>
<keyword evidence="1" id="KW-0472">Membrane</keyword>
<sequence length="251" mass="27311">MGFLQRLVDNQTIIHETMAVSLRRSRAAGPRSNLAGIAGLGAAWYVLPGVLMLPFMLVWGMERWQYDTVVTWAHLVSTVILIAWYLRITDAALREFLPKQIQWAEVASGVVTGTALAALSGLLWGVRLGDGVTIIALRFDPAVDIAVIALFVGAVVLTPLVQEAFFRGVLQDHAENALSPERAILVSGTAFALLYSLLFYIGNAASMAVTVVFLLPQGCLLGYLYQHHGTIVAPAIAQTMVNLYAFRYPLV</sequence>
<gene>
    <name evidence="3" type="ORF">SAMN05216226_106151</name>
</gene>
<reference evidence="3 4" key="1">
    <citation type="submission" date="2016-10" db="EMBL/GenBank/DDBJ databases">
        <authorList>
            <person name="de Groot N.N."/>
        </authorList>
    </citation>
    <scope>NUCLEOTIDE SEQUENCE [LARGE SCALE GENOMIC DNA]</scope>
    <source>
        <strain evidence="3 4">IBRC-M10015</strain>
    </source>
</reference>
<evidence type="ECO:0000259" key="2">
    <source>
        <dbReference type="Pfam" id="PF02517"/>
    </source>
</evidence>
<dbReference type="Proteomes" id="UP000198856">
    <property type="component" value="Unassembled WGS sequence"/>
</dbReference>
<dbReference type="InterPro" id="IPR003675">
    <property type="entry name" value="Rce1/LyrA-like_dom"/>
</dbReference>
<dbReference type="AlphaFoldDB" id="A0A1G8VCX7"/>
<dbReference type="Pfam" id="PF02517">
    <property type="entry name" value="Rce1-like"/>
    <property type="match status" value="1"/>
</dbReference>